<protein>
    <recommendedName>
        <fullName evidence="2">RNA-editing substrate-binding complex 7 protein domain-containing protein</fullName>
    </recommendedName>
</protein>
<name>A0A504WUZ3_LEIDO</name>
<dbReference type="AlphaFoldDB" id="A0A504WUZ3"/>
<evidence type="ECO:0000256" key="1">
    <source>
        <dbReference type="SAM" id="MobiDB-lite"/>
    </source>
</evidence>
<proteinExistence type="predicted"/>
<gene>
    <name evidence="3" type="ORF">CGC20_13180</name>
</gene>
<evidence type="ECO:0000313" key="3">
    <source>
        <dbReference type="EMBL" id="TPP40451.1"/>
    </source>
</evidence>
<evidence type="ECO:0000259" key="2">
    <source>
        <dbReference type="Pfam" id="PF26165"/>
    </source>
</evidence>
<evidence type="ECO:0000313" key="4">
    <source>
        <dbReference type="Proteomes" id="UP000318821"/>
    </source>
</evidence>
<sequence>MIRKLLASVAAGGAVGRPRGFLAHSWGVGCGLLMHVPVKVTAVAGASAERAAASCSLGNARRFYLAPSRICMDEASSTAGQQQQQTSTAGGPAGASSASANGSESALDVAMRVNKMKKAHQSGGANKKEVEQEAWHALNSLTEDQINNAEGKAVSLLLNAWAYFAKFWAKGKDGPL</sequence>
<feature type="domain" description="RNA-editing substrate-binding complex 7 protein" evidence="2">
    <location>
        <begin position="95"/>
        <end position="175"/>
    </location>
</feature>
<dbReference type="PROSITE" id="PS51257">
    <property type="entry name" value="PROKAR_LIPOPROTEIN"/>
    <property type="match status" value="1"/>
</dbReference>
<dbReference type="InterPro" id="IPR058774">
    <property type="entry name" value="RESC7"/>
</dbReference>
<dbReference type="CDD" id="cd23679">
    <property type="entry name" value="RESC7"/>
    <property type="match status" value="1"/>
</dbReference>
<dbReference type="Pfam" id="PF26165">
    <property type="entry name" value="RESC7"/>
    <property type="match status" value="1"/>
</dbReference>
<organism evidence="3 4">
    <name type="scientific">Leishmania donovani</name>
    <dbReference type="NCBI Taxonomy" id="5661"/>
    <lineage>
        <taxon>Eukaryota</taxon>
        <taxon>Discoba</taxon>
        <taxon>Euglenozoa</taxon>
        <taxon>Kinetoplastea</taxon>
        <taxon>Metakinetoplastina</taxon>
        <taxon>Trypanosomatida</taxon>
        <taxon>Trypanosomatidae</taxon>
        <taxon>Leishmaniinae</taxon>
        <taxon>Leishmania</taxon>
    </lineage>
</organism>
<dbReference type="VEuPathDB" id="TriTrypDB:LdCL_280024300"/>
<reference evidence="4" key="1">
    <citation type="submission" date="2019-02" db="EMBL/GenBank/DDBJ databases">
        <title>FDA dAtabase for Regulatory Grade micrObial Sequences (FDA-ARGOS): Supporting development and validation of Infectious Disease Dx tests.</title>
        <authorList>
            <person name="Duncan R."/>
            <person name="Fisher C."/>
            <person name="Tallon L."/>
            <person name="Sadzewicz L."/>
            <person name="Sengamalay N."/>
            <person name="Ott S."/>
            <person name="Godinez A."/>
            <person name="Nagaraj S."/>
            <person name="Vavikolanu K."/>
            <person name="Vyas G."/>
            <person name="Nadendla S."/>
            <person name="Aluvathingal J."/>
            <person name="Sichtig H."/>
        </authorList>
    </citation>
    <scope>NUCLEOTIDE SEQUENCE [LARGE SCALE GENOMIC DNA]</scope>
    <source>
        <strain evidence="4">FDAARGOS_360</strain>
    </source>
</reference>
<feature type="region of interest" description="Disordered" evidence="1">
    <location>
        <begin position="75"/>
        <end position="101"/>
    </location>
</feature>
<accession>A0A504WUZ3</accession>
<comment type="caution">
    <text evidence="3">The sequence shown here is derived from an EMBL/GenBank/DDBJ whole genome shotgun (WGS) entry which is preliminary data.</text>
</comment>
<dbReference type="Proteomes" id="UP000318821">
    <property type="component" value="Unassembled WGS sequence"/>
</dbReference>
<dbReference type="EMBL" id="RHLD01000012">
    <property type="protein sequence ID" value="TPP40451.1"/>
    <property type="molecule type" value="Genomic_DNA"/>
</dbReference>
<dbReference type="VEuPathDB" id="TriTrypDB:LdBPK_281930.1"/>
<dbReference type="VEuPathDB" id="TriTrypDB:LDHU3_28.2540"/>